<sequence>MMLFKVDFEKAFDSVSWKYLDYVLDKLGFGDPLSPFLFIIVMEGLHMALNDGLAANMFHGVKIGSPGMHLSHLFYAYDVIILSEWNLNDADVANAEVLQPS</sequence>
<reference evidence="1" key="1">
    <citation type="journal article" date="2022" name="Int. J. Mol. Sci.">
        <title>Draft Genome of Tanacetum Coccineum: Genomic Comparison of Closely Related Tanacetum-Family Plants.</title>
        <authorList>
            <person name="Yamashiro T."/>
            <person name="Shiraishi A."/>
            <person name="Nakayama K."/>
            <person name="Satake H."/>
        </authorList>
    </citation>
    <scope>NUCLEOTIDE SEQUENCE</scope>
</reference>
<dbReference type="Proteomes" id="UP001151760">
    <property type="component" value="Unassembled WGS sequence"/>
</dbReference>
<name>A0ABQ4YD80_9ASTR</name>
<proteinExistence type="predicted"/>
<gene>
    <name evidence="1" type="ORF">Tco_0725555</name>
</gene>
<organism evidence="1 2">
    <name type="scientific">Tanacetum coccineum</name>
    <dbReference type="NCBI Taxonomy" id="301880"/>
    <lineage>
        <taxon>Eukaryota</taxon>
        <taxon>Viridiplantae</taxon>
        <taxon>Streptophyta</taxon>
        <taxon>Embryophyta</taxon>
        <taxon>Tracheophyta</taxon>
        <taxon>Spermatophyta</taxon>
        <taxon>Magnoliopsida</taxon>
        <taxon>eudicotyledons</taxon>
        <taxon>Gunneridae</taxon>
        <taxon>Pentapetalae</taxon>
        <taxon>asterids</taxon>
        <taxon>campanulids</taxon>
        <taxon>Asterales</taxon>
        <taxon>Asteraceae</taxon>
        <taxon>Asteroideae</taxon>
        <taxon>Anthemideae</taxon>
        <taxon>Anthemidinae</taxon>
        <taxon>Tanacetum</taxon>
    </lineage>
</organism>
<protein>
    <recommendedName>
        <fullName evidence="3">Reverse transcriptase domain-containing protein</fullName>
    </recommendedName>
</protein>
<accession>A0ABQ4YD80</accession>
<dbReference type="EMBL" id="BQNB010010320">
    <property type="protein sequence ID" value="GJS75674.1"/>
    <property type="molecule type" value="Genomic_DNA"/>
</dbReference>
<evidence type="ECO:0000313" key="2">
    <source>
        <dbReference type="Proteomes" id="UP001151760"/>
    </source>
</evidence>
<evidence type="ECO:0008006" key="3">
    <source>
        <dbReference type="Google" id="ProtNLM"/>
    </source>
</evidence>
<evidence type="ECO:0000313" key="1">
    <source>
        <dbReference type="EMBL" id="GJS75674.1"/>
    </source>
</evidence>
<comment type="caution">
    <text evidence="1">The sequence shown here is derived from an EMBL/GenBank/DDBJ whole genome shotgun (WGS) entry which is preliminary data.</text>
</comment>
<keyword evidence="2" id="KW-1185">Reference proteome</keyword>
<reference evidence="1" key="2">
    <citation type="submission" date="2022-01" db="EMBL/GenBank/DDBJ databases">
        <authorList>
            <person name="Yamashiro T."/>
            <person name="Shiraishi A."/>
            <person name="Satake H."/>
            <person name="Nakayama K."/>
        </authorList>
    </citation>
    <scope>NUCLEOTIDE SEQUENCE</scope>
</reference>